<evidence type="ECO:0000259" key="2">
    <source>
        <dbReference type="PROSITE" id="PS50093"/>
    </source>
</evidence>
<comment type="caution">
    <text evidence="3">The sequence shown here is derived from an EMBL/GenBank/DDBJ whole genome shotgun (WGS) entry which is preliminary data.</text>
</comment>
<evidence type="ECO:0000313" key="6">
    <source>
        <dbReference type="Proteomes" id="UP000238534"/>
    </source>
</evidence>
<reference evidence="5 6" key="1">
    <citation type="submission" date="2017-09" db="EMBL/GenBank/DDBJ databases">
        <title>Genomic, metabolic, and phenotypic characteristics of bacterial isolates from the natural microbiome of the model nematode Caenorhabditis elegans.</title>
        <authorList>
            <person name="Zimmermann J."/>
            <person name="Obeng N."/>
            <person name="Yang W."/>
            <person name="Obeng O."/>
            <person name="Kissoyan K."/>
            <person name="Pees B."/>
            <person name="Dirksen P."/>
            <person name="Hoppner M."/>
            <person name="Franke A."/>
            <person name="Rosenstiel P."/>
            <person name="Leippe M."/>
            <person name="Dierking K."/>
            <person name="Kaleta C."/>
            <person name="Schulenburg H."/>
        </authorList>
    </citation>
    <scope>NUCLEOTIDE SEQUENCE [LARGE SCALE GENOMIC DNA]</scope>
    <source>
        <strain evidence="3 6">MYb25</strain>
        <strain evidence="4 5">MYb44</strain>
    </source>
</reference>
<evidence type="ECO:0000313" key="3">
    <source>
        <dbReference type="EMBL" id="PRB80731.1"/>
    </source>
</evidence>
<name>A0A2S9CJP6_CHRCI</name>
<feature type="domain" description="PKD" evidence="2">
    <location>
        <begin position="279"/>
        <end position="338"/>
    </location>
</feature>
<dbReference type="Proteomes" id="UP000238325">
    <property type="component" value="Unassembled WGS sequence"/>
</dbReference>
<dbReference type="InterPro" id="IPR013783">
    <property type="entry name" value="Ig-like_fold"/>
</dbReference>
<proteinExistence type="predicted"/>
<dbReference type="GO" id="GO:0016788">
    <property type="term" value="F:hydrolase activity, acting on ester bonds"/>
    <property type="evidence" value="ECO:0007669"/>
    <property type="project" value="UniProtKB-ARBA"/>
</dbReference>
<dbReference type="SUPFAM" id="SSF49299">
    <property type="entry name" value="PKD domain"/>
    <property type="match status" value="1"/>
</dbReference>
<dbReference type="EMBL" id="PCPH01000008">
    <property type="protein sequence ID" value="PRB87580.1"/>
    <property type="molecule type" value="Genomic_DNA"/>
</dbReference>
<dbReference type="SMART" id="SM00089">
    <property type="entry name" value="PKD"/>
    <property type="match status" value="1"/>
</dbReference>
<keyword evidence="1" id="KW-0732">Signal</keyword>
<dbReference type="Pfam" id="PF18962">
    <property type="entry name" value="Por_Secre_tail"/>
    <property type="match status" value="1"/>
</dbReference>
<keyword evidence="5" id="KW-1185">Reference proteome</keyword>
<sequence>MKKTLLFLFLITFSLLLSQTTKRVFFIGNSYTYVNDLPNLIQSIAASNGDVLEHHSQTPGGATLQNHANNPNVASDMNQGNWDYVVLQEQSQLPSFPYSQVQNEVYPFALQLSNLFKNANACGNVIFYMTWGRKNGDGTICPGWPSVCTYQGMDDLIYARYMEMAMNNEGIISPVGKVWRTIREQNPAIELYDQDESHPSYIGSMAAAYTFYTIIFKKDPTQIPFNGNLSQAKAQLIKDIVKTEVYNQPGKWYITNNDVHSRFTYQINGAGTVQFTNTTQNATNYSWDFGDGTTSTLENPAHTYPTGGNYNVKLTTDACGATTTKTKLVVVSTLNTAETLLENGIQIYPNPALDHINIVSKKKFEVISLTEASGKIMPYRLNKTETGYRISLQHLTSGVYFLQYKTDEKEFTKKIIKK</sequence>
<dbReference type="NCBIfam" id="TIGR04183">
    <property type="entry name" value="Por_Secre_tail"/>
    <property type="match status" value="1"/>
</dbReference>
<dbReference type="InterPro" id="IPR036514">
    <property type="entry name" value="SGNH_hydro_sf"/>
</dbReference>
<dbReference type="InterPro" id="IPR022409">
    <property type="entry name" value="PKD/Chitinase_dom"/>
</dbReference>
<dbReference type="PROSITE" id="PS50093">
    <property type="entry name" value="PKD"/>
    <property type="match status" value="1"/>
</dbReference>
<gene>
    <name evidence="3" type="ORF">CQ022_21250</name>
    <name evidence="4" type="ORF">CQ033_21255</name>
</gene>
<dbReference type="RefSeq" id="WP_105684482.1">
    <property type="nucleotide sequence ID" value="NZ_JBBGZD010000006.1"/>
</dbReference>
<dbReference type="InterPro" id="IPR035986">
    <property type="entry name" value="PKD_dom_sf"/>
</dbReference>
<dbReference type="InterPro" id="IPR026444">
    <property type="entry name" value="Secre_tail"/>
</dbReference>
<dbReference type="Gene3D" id="2.60.40.10">
    <property type="entry name" value="Immunoglobulins"/>
    <property type="match status" value="1"/>
</dbReference>
<accession>A0A2S9CJP6</accession>
<dbReference type="Proteomes" id="UP000238534">
    <property type="component" value="Unassembled WGS sequence"/>
</dbReference>
<dbReference type="EMBL" id="PCPP01000006">
    <property type="protein sequence ID" value="PRB80731.1"/>
    <property type="molecule type" value="Genomic_DNA"/>
</dbReference>
<dbReference type="Pfam" id="PF18911">
    <property type="entry name" value="PKD_4"/>
    <property type="match status" value="1"/>
</dbReference>
<organism evidence="3 6">
    <name type="scientific">Chryseobacterium culicis</name>
    <dbReference type="NCBI Taxonomy" id="680127"/>
    <lineage>
        <taxon>Bacteria</taxon>
        <taxon>Pseudomonadati</taxon>
        <taxon>Bacteroidota</taxon>
        <taxon>Flavobacteriia</taxon>
        <taxon>Flavobacteriales</taxon>
        <taxon>Weeksellaceae</taxon>
        <taxon>Chryseobacterium group</taxon>
        <taxon>Chryseobacterium</taxon>
    </lineage>
</organism>
<dbReference type="OrthoDB" id="7443339at2"/>
<protein>
    <recommendedName>
        <fullName evidence="2">PKD domain-containing protein</fullName>
    </recommendedName>
</protein>
<dbReference type="CDD" id="cd00146">
    <property type="entry name" value="PKD"/>
    <property type="match status" value="1"/>
</dbReference>
<evidence type="ECO:0000313" key="5">
    <source>
        <dbReference type="Proteomes" id="UP000238325"/>
    </source>
</evidence>
<evidence type="ECO:0000313" key="4">
    <source>
        <dbReference type="EMBL" id="PRB87580.1"/>
    </source>
</evidence>
<dbReference type="Gene3D" id="3.40.50.1110">
    <property type="entry name" value="SGNH hydrolase"/>
    <property type="match status" value="1"/>
</dbReference>
<dbReference type="AlphaFoldDB" id="A0A2S9CJP6"/>
<evidence type="ECO:0000256" key="1">
    <source>
        <dbReference type="ARBA" id="ARBA00022729"/>
    </source>
</evidence>
<dbReference type="InterPro" id="IPR000601">
    <property type="entry name" value="PKD_dom"/>
</dbReference>